<feature type="domain" description="Prolyl 4-hydroxylase alpha subunit Fe(2+) 2OG dioxygenase" evidence="3">
    <location>
        <begin position="54"/>
        <end position="102"/>
    </location>
</feature>
<dbReference type="EMBL" id="BLLF01001807">
    <property type="protein sequence ID" value="GFH21335.1"/>
    <property type="molecule type" value="Genomic_DNA"/>
</dbReference>
<dbReference type="AlphaFoldDB" id="A0A699ZHA5"/>
<dbReference type="InterPro" id="IPR044862">
    <property type="entry name" value="Pro_4_hyd_alph_FE2OG_OXY"/>
</dbReference>
<sequence>MRMSNASLQKSGLAWKPSGTFLSSDWDNSSPLAWLEERIAAATLIPASHGEAFNILKYESTQHYDSHMDAFDPKEYGPQTSQRIASFLVYLTAPEEGGETIFKRQGWAHGDKPISDYRSCGDGYK</sequence>
<keyword evidence="1" id="KW-0479">Metal-binding</keyword>
<name>A0A699ZHA5_HAELA</name>
<evidence type="ECO:0000256" key="1">
    <source>
        <dbReference type="ARBA" id="ARBA00022723"/>
    </source>
</evidence>
<dbReference type="Pfam" id="PF13640">
    <property type="entry name" value="2OG-FeII_Oxy_3"/>
    <property type="match status" value="1"/>
</dbReference>
<dbReference type="GO" id="GO:0005783">
    <property type="term" value="C:endoplasmic reticulum"/>
    <property type="evidence" value="ECO:0007669"/>
    <property type="project" value="TreeGrafter"/>
</dbReference>
<evidence type="ECO:0000256" key="2">
    <source>
        <dbReference type="ARBA" id="ARBA00023004"/>
    </source>
</evidence>
<dbReference type="GO" id="GO:0004656">
    <property type="term" value="F:procollagen-proline 4-dioxygenase activity"/>
    <property type="evidence" value="ECO:0007669"/>
    <property type="project" value="TreeGrafter"/>
</dbReference>
<accession>A0A699ZHA5</accession>
<proteinExistence type="predicted"/>
<dbReference type="PANTHER" id="PTHR10869">
    <property type="entry name" value="PROLYL 4-HYDROXYLASE ALPHA SUBUNIT"/>
    <property type="match status" value="1"/>
</dbReference>
<dbReference type="Gene3D" id="2.60.120.620">
    <property type="entry name" value="q2cbj1_9rhob like domain"/>
    <property type="match status" value="1"/>
</dbReference>
<keyword evidence="2" id="KW-0408">Iron</keyword>
<reference evidence="4 5" key="1">
    <citation type="submission" date="2020-02" db="EMBL/GenBank/DDBJ databases">
        <title>Draft genome sequence of Haematococcus lacustris strain NIES-144.</title>
        <authorList>
            <person name="Morimoto D."/>
            <person name="Nakagawa S."/>
            <person name="Yoshida T."/>
            <person name="Sawayama S."/>
        </authorList>
    </citation>
    <scope>NUCLEOTIDE SEQUENCE [LARGE SCALE GENOMIC DNA]</scope>
    <source>
        <strain evidence="4 5">NIES-144</strain>
    </source>
</reference>
<dbReference type="Proteomes" id="UP000485058">
    <property type="component" value="Unassembled WGS sequence"/>
</dbReference>
<evidence type="ECO:0000259" key="3">
    <source>
        <dbReference type="Pfam" id="PF13640"/>
    </source>
</evidence>
<protein>
    <recommendedName>
        <fullName evidence="3">Prolyl 4-hydroxylase alpha subunit Fe(2+) 2OG dioxygenase domain-containing protein</fullName>
    </recommendedName>
</protein>
<evidence type="ECO:0000313" key="4">
    <source>
        <dbReference type="EMBL" id="GFH21335.1"/>
    </source>
</evidence>
<keyword evidence="5" id="KW-1185">Reference proteome</keyword>
<dbReference type="InterPro" id="IPR045054">
    <property type="entry name" value="P4HA-like"/>
</dbReference>
<comment type="caution">
    <text evidence="4">The sequence shown here is derived from an EMBL/GenBank/DDBJ whole genome shotgun (WGS) entry which is preliminary data.</text>
</comment>
<dbReference type="GO" id="GO:0046872">
    <property type="term" value="F:metal ion binding"/>
    <property type="evidence" value="ECO:0007669"/>
    <property type="project" value="UniProtKB-KW"/>
</dbReference>
<organism evidence="4 5">
    <name type="scientific">Haematococcus lacustris</name>
    <name type="common">Green alga</name>
    <name type="synonym">Haematococcus pluvialis</name>
    <dbReference type="NCBI Taxonomy" id="44745"/>
    <lineage>
        <taxon>Eukaryota</taxon>
        <taxon>Viridiplantae</taxon>
        <taxon>Chlorophyta</taxon>
        <taxon>core chlorophytes</taxon>
        <taxon>Chlorophyceae</taxon>
        <taxon>CS clade</taxon>
        <taxon>Chlamydomonadales</taxon>
        <taxon>Haematococcaceae</taxon>
        <taxon>Haematococcus</taxon>
    </lineage>
</organism>
<dbReference type="PANTHER" id="PTHR10869:SF246">
    <property type="entry name" value="TRANSMEMBRANE PROLYL 4-HYDROXYLASE"/>
    <property type="match status" value="1"/>
</dbReference>
<evidence type="ECO:0000313" key="5">
    <source>
        <dbReference type="Proteomes" id="UP000485058"/>
    </source>
</evidence>
<gene>
    <name evidence="4" type="ORF">HaLaN_18616</name>
</gene>